<dbReference type="PRINTS" id="PR00111">
    <property type="entry name" value="ABHYDROLASE"/>
</dbReference>
<dbReference type="InterPro" id="IPR000639">
    <property type="entry name" value="Epox_hydrolase-like"/>
</dbReference>
<dbReference type="Gene3D" id="3.40.50.1820">
    <property type="entry name" value="alpha/beta hydrolase"/>
    <property type="match status" value="1"/>
</dbReference>
<dbReference type="Proteomes" id="UP000240883">
    <property type="component" value="Unassembled WGS sequence"/>
</dbReference>
<dbReference type="AlphaFoldDB" id="A0A2T2NBD8"/>
<dbReference type="SUPFAM" id="SSF53474">
    <property type="entry name" value="alpha/beta-Hydrolases"/>
    <property type="match status" value="1"/>
</dbReference>
<dbReference type="PANTHER" id="PTHR43329">
    <property type="entry name" value="EPOXIDE HYDROLASE"/>
    <property type="match status" value="1"/>
</dbReference>
<evidence type="ECO:0000259" key="3">
    <source>
        <dbReference type="Pfam" id="PF00561"/>
    </source>
</evidence>
<comment type="similarity">
    <text evidence="2">Belongs to the AB hydrolase superfamily. Epoxide hydrolase family.</text>
</comment>
<protein>
    <submittedName>
        <fullName evidence="4">Alpha/beta-hydrolase</fullName>
    </submittedName>
</protein>
<keyword evidence="1 4" id="KW-0378">Hydrolase</keyword>
<dbReference type="Pfam" id="PF00561">
    <property type="entry name" value="Abhydrolase_1"/>
    <property type="match status" value="1"/>
</dbReference>
<dbReference type="GO" id="GO:0016787">
    <property type="term" value="F:hydrolase activity"/>
    <property type="evidence" value="ECO:0007669"/>
    <property type="project" value="UniProtKB-KW"/>
</dbReference>
<reference evidence="4 5" key="1">
    <citation type="journal article" date="2018" name="Front. Microbiol.">
        <title>Genome-Wide Analysis of Corynespora cassiicola Leaf Fall Disease Putative Effectors.</title>
        <authorList>
            <person name="Lopez D."/>
            <person name="Ribeiro S."/>
            <person name="Label P."/>
            <person name="Fumanal B."/>
            <person name="Venisse J.S."/>
            <person name="Kohler A."/>
            <person name="de Oliveira R.R."/>
            <person name="Labutti K."/>
            <person name="Lipzen A."/>
            <person name="Lail K."/>
            <person name="Bauer D."/>
            <person name="Ohm R.A."/>
            <person name="Barry K.W."/>
            <person name="Spatafora J."/>
            <person name="Grigoriev I.V."/>
            <person name="Martin F.M."/>
            <person name="Pujade-Renaud V."/>
        </authorList>
    </citation>
    <scope>NUCLEOTIDE SEQUENCE [LARGE SCALE GENOMIC DNA]</scope>
    <source>
        <strain evidence="4 5">Philippines</strain>
    </source>
</reference>
<dbReference type="PRINTS" id="PR00412">
    <property type="entry name" value="EPOXHYDRLASE"/>
</dbReference>
<proteinExistence type="inferred from homology"/>
<keyword evidence="5" id="KW-1185">Reference proteome</keyword>
<evidence type="ECO:0000313" key="4">
    <source>
        <dbReference type="EMBL" id="PSN62771.1"/>
    </source>
</evidence>
<gene>
    <name evidence="4" type="ORF">BS50DRAFT_560522</name>
</gene>
<evidence type="ECO:0000256" key="2">
    <source>
        <dbReference type="ARBA" id="ARBA00038334"/>
    </source>
</evidence>
<evidence type="ECO:0000256" key="1">
    <source>
        <dbReference type="ARBA" id="ARBA00022801"/>
    </source>
</evidence>
<evidence type="ECO:0000313" key="5">
    <source>
        <dbReference type="Proteomes" id="UP000240883"/>
    </source>
</evidence>
<accession>A0A2T2NBD8</accession>
<dbReference type="OrthoDB" id="284184at2759"/>
<feature type="domain" description="AB hydrolase-1" evidence="3">
    <location>
        <begin position="28"/>
        <end position="309"/>
    </location>
</feature>
<dbReference type="InterPro" id="IPR000073">
    <property type="entry name" value="AB_hydrolase_1"/>
</dbReference>
<dbReference type="EMBL" id="KZ678141">
    <property type="protein sequence ID" value="PSN62771.1"/>
    <property type="molecule type" value="Genomic_DNA"/>
</dbReference>
<dbReference type="InterPro" id="IPR029058">
    <property type="entry name" value="AB_hydrolase_fold"/>
</dbReference>
<dbReference type="STRING" id="1448308.A0A2T2NBD8"/>
<name>A0A2T2NBD8_CORCC</name>
<organism evidence="4 5">
    <name type="scientific">Corynespora cassiicola Philippines</name>
    <dbReference type="NCBI Taxonomy" id="1448308"/>
    <lineage>
        <taxon>Eukaryota</taxon>
        <taxon>Fungi</taxon>
        <taxon>Dikarya</taxon>
        <taxon>Ascomycota</taxon>
        <taxon>Pezizomycotina</taxon>
        <taxon>Dothideomycetes</taxon>
        <taxon>Pleosporomycetidae</taxon>
        <taxon>Pleosporales</taxon>
        <taxon>Corynesporascaceae</taxon>
        <taxon>Corynespora</taxon>
    </lineage>
</organism>
<sequence length="326" mass="36740">MDPFVHTVSRGFTYSYIRIPPSSSPPKPNILFLHGFPSIALEWHNQIEYLRGKGFGVIAPDLLGYGKTSRPIDPVHYRFKDICQDVIEILDYEKVDVVLGVAHDMGVGILSRLDFYFPQRISKLALLATGYHPPGAVVDLEAANASFEKSLGYSLYGYMKFFIEDSEAVEILNNHHSSFSSLMYANDPALWRNYLAPIGALKKWLQNDKQAEIGPWISPAYRAARDEAFTKDGGYTAPLNWYRCLVNNMNLQDEPEDECKTFRSAHPVLLVLAEKDAIVLPSLQLEATKPWVKDLTVKQVPTGHWPMAEASEKVNQELGNFFGDID</sequence>